<dbReference type="InterPro" id="IPR004358">
    <property type="entry name" value="Sig_transdc_His_kin-like_C"/>
</dbReference>
<dbReference type="GO" id="GO:0000155">
    <property type="term" value="F:phosphorelay sensor kinase activity"/>
    <property type="evidence" value="ECO:0007669"/>
    <property type="project" value="InterPro"/>
</dbReference>
<dbReference type="Pfam" id="PF00512">
    <property type="entry name" value="HisKA"/>
    <property type="match status" value="1"/>
</dbReference>
<dbReference type="SUPFAM" id="SSF158472">
    <property type="entry name" value="HAMP domain-like"/>
    <property type="match status" value="1"/>
</dbReference>
<keyword evidence="15" id="KW-1185">Reference proteome</keyword>
<evidence type="ECO:0000256" key="4">
    <source>
        <dbReference type="ARBA" id="ARBA00022553"/>
    </source>
</evidence>
<evidence type="ECO:0000256" key="9">
    <source>
        <dbReference type="ARBA" id="ARBA00023012"/>
    </source>
</evidence>
<keyword evidence="7 14" id="KW-0418">Kinase</keyword>
<dbReference type="Pfam" id="PF00672">
    <property type="entry name" value="HAMP"/>
    <property type="match status" value="1"/>
</dbReference>
<keyword evidence="8 11" id="KW-1133">Transmembrane helix</keyword>
<evidence type="ECO:0000313" key="15">
    <source>
        <dbReference type="Proteomes" id="UP000298264"/>
    </source>
</evidence>
<dbReference type="PANTHER" id="PTHR45436:SF5">
    <property type="entry name" value="SENSOR HISTIDINE KINASE TRCS"/>
    <property type="match status" value="1"/>
</dbReference>
<dbReference type="PRINTS" id="PR00344">
    <property type="entry name" value="BCTRLSENSOR"/>
</dbReference>
<keyword evidence="10 11" id="KW-0472">Membrane</keyword>
<dbReference type="AlphaFoldDB" id="A0A4R9LQC1"/>
<feature type="transmembrane region" description="Helical" evidence="11">
    <location>
        <begin position="7"/>
        <end position="30"/>
    </location>
</feature>
<evidence type="ECO:0000256" key="7">
    <source>
        <dbReference type="ARBA" id="ARBA00022777"/>
    </source>
</evidence>
<dbReference type="SMART" id="SM00387">
    <property type="entry name" value="HATPase_c"/>
    <property type="match status" value="1"/>
</dbReference>
<protein>
    <recommendedName>
        <fullName evidence="3">histidine kinase</fullName>
        <ecNumber evidence="3">2.7.13.3</ecNumber>
    </recommendedName>
</protein>
<dbReference type="InterPro" id="IPR003661">
    <property type="entry name" value="HisK_dim/P_dom"/>
</dbReference>
<comment type="subcellular location">
    <subcellularLocation>
        <location evidence="2">Membrane</location>
    </subcellularLocation>
</comment>
<sequence>MKIINKLSLLFTTITAAILLGFAGITYYSADKNRESEFYKSLRKEAITKANIFFTAKVDAKVLQAIYINNRKILNEVEVAIYDTSANLLYHDAIEIDLVKETDQMFGDINSKGEITFYEEKRQVVGLLFPFNGKNYIVTATAYDQYGYDKLENLNKTMLIVFMASILMIYFAGRFFSKKALLPVSKIVKRVKKINASNLDLRLSSTGKDELSELANTFNETLDRLQSSFENQKHFVSNISHELNTPLAAVIIELELTLSKNDLEIKGYQSVINDVLHDARKLSKLVKNLFDFSKASYDPGRISFREIRLDEILLDAQEHVVRLYSNYKIRIGYGEEKIREGIIINGNEYLLRTAFMNLMENACKFSGDACCTVLISFRNEGTILNFIDTGIGINEEDLGNIFNPFYRGTNYAFAEGNGIGLTLVKKIIELHKGRISVSSTVNQGSNFSVDFSIY</sequence>
<dbReference type="EMBL" id="RQHV01000038">
    <property type="protein sequence ID" value="TGN11628.1"/>
    <property type="molecule type" value="Genomic_DNA"/>
</dbReference>
<accession>A0A4R9LQC1</accession>
<dbReference type="CDD" id="cd00082">
    <property type="entry name" value="HisKA"/>
    <property type="match status" value="1"/>
</dbReference>
<evidence type="ECO:0000256" key="5">
    <source>
        <dbReference type="ARBA" id="ARBA00022679"/>
    </source>
</evidence>
<dbReference type="SMART" id="SM00304">
    <property type="entry name" value="HAMP"/>
    <property type="match status" value="1"/>
</dbReference>
<dbReference type="PROSITE" id="PS50885">
    <property type="entry name" value="HAMP"/>
    <property type="match status" value="1"/>
</dbReference>
<keyword evidence="9" id="KW-0902">Two-component regulatory system</keyword>
<evidence type="ECO:0000256" key="10">
    <source>
        <dbReference type="ARBA" id="ARBA00023136"/>
    </source>
</evidence>
<dbReference type="InterPro" id="IPR005467">
    <property type="entry name" value="His_kinase_dom"/>
</dbReference>
<dbReference type="Proteomes" id="UP000298264">
    <property type="component" value="Unassembled WGS sequence"/>
</dbReference>
<dbReference type="CDD" id="cd06225">
    <property type="entry name" value="HAMP"/>
    <property type="match status" value="1"/>
</dbReference>
<evidence type="ECO:0000256" key="8">
    <source>
        <dbReference type="ARBA" id="ARBA00022989"/>
    </source>
</evidence>
<evidence type="ECO:0000259" key="12">
    <source>
        <dbReference type="PROSITE" id="PS50109"/>
    </source>
</evidence>
<dbReference type="Gene3D" id="3.30.565.10">
    <property type="entry name" value="Histidine kinase-like ATPase, C-terminal domain"/>
    <property type="match status" value="1"/>
</dbReference>
<evidence type="ECO:0000259" key="13">
    <source>
        <dbReference type="PROSITE" id="PS50885"/>
    </source>
</evidence>
<feature type="domain" description="HAMP" evidence="13">
    <location>
        <begin position="178"/>
        <end position="230"/>
    </location>
</feature>
<dbReference type="OrthoDB" id="367096at2"/>
<dbReference type="SUPFAM" id="SSF47384">
    <property type="entry name" value="Homodimeric domain of signal transducing histidine kinase"/>
    <property type="match status" value="1"/>
</dbReference>
<keyword evidence="4" id="KW-0597">Phosphoprotein</keyword>
<keyword evidence="6 11" id="KW-0812">Transmembrane</keyword>
<dbReference type="InterPro" id="IPR003594">
    <property type="entry name" value="HATPase_dom"/>
</dbReference>
<dbReference type="EC" id="2.7.13.3" evidence="3"/>
<dbReference type="PROSITE" id="PS50109">
    <property type="entry name" value="HIS_KIN"/>
    <property type="match status" value="1"/>
</dbReference>
<dbReference type="InterPro" id="IPR036890">
    <property type="entry name" value="HATPase_C_sf"/>
</dbReference>
<evidence type="ECO:0000256" key="11">
    <source>
        <dbReference type="SAM" id="Phobius"/>
    </source>
</evidence>
<dbReference type="Gene3D" id="1.10.287.130">
    <property type="match status" value="1"/>
</dbReference>
<keyword evidence="5" id="KW-0808">Transferase</keyword>
<feature type="transmembrane region" description="Helical" evidence="11">
    <location>
        <begin position="157"/>
        <end position="176"/>
    </location>
</feature>
<gene>
    <name evidence="14" type="ORF">EHS11_05880</name>
</gene>
<proteinExistence type="predicted"/>
<dbReference type="InterPro" id="IPR050428">
    <property type="entry name" value="TCS_sensor_his_kinase"/>
</dbReference>
<evidence type="ECO:0000256" key="1">
    <source>
        <dbReference type="ARBA" id="ARBA00000085"/>
    </source>
</evidence>
<evidence type="ECO:0000256" key="2">
    <source>
        <dbReference type="ARBA" id="ARBA00004370"/>
    </source>
</evidence>
<comment type="catalytic activity">
    <reaction evidence="1">
        <text>ATP + protein L-histidine = ADP + protein N-phospho-L-histidine.</text>
        <dbReference type="EC" id="2.7.13.3"/>
    </reaction>
</comment>
<feature type="domain" description="Histidine kinase" evidence="12">
    <location>
        <begin position="238"/>
        <end position="454"/>
    </location>
</feature>
<dbReference type="Gene3D" id="6.10.340.10">
    <property type="match status" value="1"/>
</dbReference>
<name>A0A4R9LQC1_9LEPT</name>
<dbReference type="GO" id="GO:0005886">
    <property type="term" value="C:plasma membrane"/>
    <property type="evidence" value="ECO:0007669"/>
    <property type="project" value="TreeGrafter"/>
</dbReference>
<evidence type="ECO:0000256" key="6">
    <source>
        <dbReference type="ARBA" id="ARBA00022692"/>
    </source>
</evidence>
<dbReference type="InterPro" id="IPR003660">
    <property type="entry name" value="HAMP_dom"/>
</dbReference>
<dbReference type="RefSeq" id="WP_135763481.1">
    <property type="nucleotide sequence ID" value="NZ_RQHV01000038.1"/>
</dbReference>
<evidence type="ECO:0000313" key="14">
    <source>
        <dbReference type="EMBL" id="TGN11628.1"/>
    </source>
</evidence>
<dbReference type="SMART" id="SM00388">
    <property type="entry name" value="HisKA"/>
    <property type="match status" value="1"/>
</dbReference>
<dbReference type="PANTHER" id="PTHR45436">
    <property type="entry name" value="SENSOR HISTIDINE KINASE YKOH"/>
    <property type="match status" value="1"/>
</dbReference>
<dbReference type="InterPro" id="IPR036097">
    <property type="entry name" value="HisK_dim/P_sf"/>
</dbReference>
<reference evidence="14" key="1">
    <citation type="journal article" date="2019" name="PLoS Negl. Trop. Dis.">
        <title>Revisiting the worldwide diversity of Leptospira species in the environment.</title>
        <authorList>
            <person name="Vincent A.T."/>
            <person name="Schiettekatte O."/>
            <person name="Bourhy P."/>
            <person name="Veyrier F.J."/>
            <person name="Picardeau M."/>
        </authorList>
    </citation>
    <scope>NUCLEOTIDE SEQUENCE [LARGE SCALE GENOMIC DNA]</scope>
    <source>
        <strain evidence="14">201400974</strain>
    </source>
</reference>
<dbReference type="SUPFAM" id="SSF55874">
    <property type="entry name" value="ATPase domain of HSP90 chaperone/DNA topoisomerase II/histidine kinase"/>
    <property type="match status" value="1"/>
</dbReference>
<evidence type="ECO:0000256" key="3">
    <source>
        <dbReference type="ARBA" id="ARBA00012438"/>
    </source>
</evidence>
<dbReference type="Pfam" id="PF02518">
    <property type="entry name" value="HATPase_c"/>
    <property type="match status" value="1"/>
</dbReference>
<organism evidence="14 15">
    <name type="scientific">Leptospira ilyithenensis</name>
    <dbReference type="NCBI Taxonomy" id="2484901"/>
    <lineage>
        <taxon>Bacteria</taxon>
        <taxon>Pseudomonadati</taxon>
        <taxon>Spirochaetota</taxon>
        <taxon>Spirochaetia</taxon>
        <taxon>Leptospirales</taxon>
        <taxon>Leptospiraceae</taxon>
        <taxon>Leptospira</taxon>
    </lineage>
</organism>
<comment type="caution">
    <text evidence="14">The sequence shown here is derived from an EMBL/GenBank/DDBJ whole genome shotgun (WGS) entry which is preliminary data.</text>
</comment>